<dbReference type="Pfam" id="PF02770">
    <property type="entry name" value="Acyl-CoA_dh_M"/>
    <property type="match status" value="1"/>
</dbReference>
<dbReference type="InterPro" id="IPR013786">
    <property type="entry name" value="AcylCoA_DH/ox_N"/>
</dbReference>
<dbReference type="RefSeq" id="WP_353110177.1">
    <property type="nucleotide sequence ID" value="NZ_APND01000002.1"/>
</dbReference>
<dbReference type="InterPro" id="IPR006091">
    <property type="entry name" value="Acyl-CoA_Oxase/DH_mid-dom"/>
</dbReference>
<dbReference type="PROSITE" id="PS00073">
    <property type="entry name" value="ACYL_COA_DH_2"/>
    <property type="match status" value="1"/>
</dbReference>
<dbReference type="EMBL" id="APND01000002">
    <property type="protein sequence ID" value="MES1928818.1"/>
    <property type="molecule type" value="Genomic_DNA"/>
</dbReference>
<dbReference type="SUPFAM" id="SSF47203">
    <property type="entry name" value="Acyl-CoA dehydrogenase C-terminal domain-like"/>
    <property type="match status" value="1"/>
</dbReference>
<dbReference type="Gene3D" id="1.10.540.10">
    <property type="entry name" value="Acyl-CoA dehydrogenase/oxidase, N-terminal domain"/>
    <property type="match status" value="1"/>
</dbReference>
<evidence type="ECO:0000256" key="4">
    <source>
        <dbReference type="ARBA" id="ARBA00022827"/>
    </source>
</evidence>
<feature type="domain" description="Acyl-CoA oxidase/dehydrogenase middle" evidence="7">
    <location>
        <begin position="127"/>
        <end position="223"/>
    </location>
</feature>
<dbReference type="Pfam" id="PF00441">
    <property type="entry name" value="Acyl-CoA_dh_1"/>
    <property type="match status" value="1"/>
</dbReference>
<dbReference type="Proteomes" id="UP001460888">
    <property type="component" value="Unassembled WGS sequence"/>
</dbReference>
<dbReference type="PANTHER" id="PTHR43884">
    <property type="entry name" value="ACYL-COA DEHYDROGENASE"/>
    <property type="match status" value="1"/>
</dbReference>
<dbReference type="PANTHER" id="PTHR43884:SF12">
    <property type="entry name" value="ISOVALERYL-COA DEHYDROGENASE, MITOCHONDRIAL-RELATED"/>
    <property type="match status" value="1"/>
</dbReference>
<evidence type="ECO:0000313" key="9">
    <source>
        <dbReference type="EMBL" id="MES1928818.1"/>
    </source>
</evidence>
<accession>A0ABV2AYW1</accession>
<keyword evidence="5" id="KW-0560">Oxidoreductase</keyword>
<dbReference type="InterPro" id="IPR037069">
    <property type="entry name" value="AcylCoA_DH/ox_N_sf"/>
</dbReference>
<gene>
    <name evidence="9" type="ORF">SADO_06177</name>
</gene>
<dbReference type="Gene3D" id="1.20.140.10">
    <property type="entry name" value="Butyryl-CoA Dehydrogenase, subunit A, domain 3"/>
    <property type="match status" value="1"/>
</dbReference>
<evidence type="ECO:0000256" key="2">
    <source>
        <dbReference type="ARBA" id="ARBA00009347"/>
    </source>
</evidence>
<feature type="domain" description="Acyl-CoA dehydrogenase/oxidase N-terminal" evidence="8">
    <location>
        <begin position="14"/>
        <end position="123"/>
    </location>
</feature>
<evidence type="ECO:0000259" key="8">
    <source>
        <dbReference type="Pfam" id="PF02771"/>
    </source>
</evidence>
<dbReference type="PROSITE" id="PS00072">
    <property type="entry name" value="ACYL_COA_DH_1"/>
    <property type="match status" value="1"/>
</dbReference>
<evidence type="ECO:0000313" key="10">
    <source>
        <dbReference type="Proteomes" id="UP001460888"/>
    </source>
</evidence>
<dbReference type="InterPro" id="IPR046373">
    <property type="entry name" value="Acyl-CoA_Oxase/DH_mid-dom_sf"/>
</dbReference>
<keyword evidence="10" id="KW-1185">Reference proteome</keyword>
<keyword evidence="3 5" id="KW-0285">Flavoprotein</keyword>
<comment type="caution">
    <text evidence="9">The sequence shown here is derived from an EMBL/GenBank/DDBJ whole genome shotgun (WGS) entry which is preliminary data.</text>
</comment>
<dbReference type="InterPro" id="IPR036250">
    <property type="entry name" value="AcylCo_DH-like_C"/>
</dbReference>
<dbReference type="Gene3D" id="2.40.110.10">
    <property type="entry name" value="Butyryl-CoA Dehydrogenase, subunit A, domain 2"/>
    <property type="match status" value="1"/>
</dbReference>
<comment type="similarity">
    <text evidence="2 5">Belongs to the acyl-CoA dehydrogenase family.</text>
</comment>
<dbReference type="InterPro" id="IPR009075">
    <property type="entry name" value="AcylCo_DH/oxidase_C"/>
</dbReference>
<dbReference type="SUPFAM" id="SSF56645">
    <property type="entry name" value="Acyl-CoA dehydrogenase NM domain-like"/>
    <property type="match status" value="1"/>
</dbReference>
<evidence type="ECO:0000256" key="1">
    <source>
        <dbReference type="ARBA" id="ARBA00001974"/>
    </source>
</evidence>
<proteinExistence type="inferred from homology"/>
<evidence type="ECO:0000256" key="5">
    <source>
        <dbReference type="RuleBase" id="RU362125"/>
    </source>
</evidence>
<keyword evidence="4 5" id="KW-0274">FAD</keyword>
<dbReference type="InterPro" id="IPR006089">
    <property type="entry name" value="Acyl-CoA_DH_CS"/>
</dbReference>
<reference evidence="9 10" key="1">
    <citation type="submission" date="2013-03" db="EMBL/GenBank/DDBJ databases">
        <title>Salinisphaera dokdonensis CL-ES53 Genome Sequencing.</title>
        <authorList>
            <person name="Li C."/>
            <person name="Lai Q."/>
            <person name="Shao Z."/>
        </authorList>
    </citation>
    <scope>NUCLEOTIDE SEQUENCE [LARGE SCALE GENOMIC DNA]</scope>
    <source>
        <strain evidence="9 10">CL-ES53</strain>
    </source>
</reference>
<organism evidence="9 10">
    <name type="scientific">Salinisphaera dokdonensis CL-ES53</name>
    <dbReference type="NCBI Taxonomy" id="1304272"/>
    <lineage>
        <taxon>Bacteria</taxon>
        <taxon>Pseudomonadati</taxon>
        <taxon>Pseudomonadota</taxon>
        <taxon>Gammaproteobacteria</taxon>
        <taxon>Salinisphaerales</taxon>
        <taxon>Salinisphaeraceae</taxon>
        <taxon>Salinisphaera</taxon>
    </lineage>
</organism>
<evidence type="ECO:0000259" key="6">
    <source>
        <dbReference type="Pfam" id="PF00441"/>
    </source>
</evidence>
<feature type="domain" description="Acyl-CoA dehydrogenase/oxidase C-terminal" evidence="6">
    <location>
        <begin position="236"/>
        <end position="384"/>
    </location>
</feature>
<evidence type="ECO:0000256" key="3">
    <source>
        <dbReference type="ARBA" id="ARBA00022630"/>
    </source>
</evidence>
<comment type="cofactor">
    <cofactor evidence="1 5">
        <name>FAD</name>
        <dbReference type="ChEBI" id="CHEBI:57692"/>
    </cofactor>
</comment>
<protein>
    <submittedName>
        <fullName evidence="9">AcyL-CoA dehydrogenase domain-containing protein</fullName>
    </submittedName>
</protein>
<name>A0ABV2AYW1_9GAMM</name>
<evidence type="ECO:0000259" key="7">
    <source>
        <dbReference type="Pfam" id="PF02770"/>
    </source>
</evidence>
<dbReference type="InterPro" id="IPR009100">
    <property type="entry name" value="AcylCoA_DH/oxidase_NM_dom_sf"/>
</dbReference>
<dbReference type="Pfam" id="PF02771">
    <property type="entry name" value="Acyl-CoA_dh_N"/>
    <property type="match status" value="1"/>
</dbReference>
<sequence>MRQSQPYECPWADEEIELFRDMVTRFLDTEMAPDDEASRKRGHVGHEIWRRAGELNLLCSDIPEEYGGAGGDFRHEAVFLEEMARRGLTGMNTGVHSIVAHYLLNHGTAEQRERYLPRMARGELVGAIAMSEPDAGSDLQAIRTRAVADGDNYKLSGSKTWISNGYLAGLVLVVCKTDPSAGAKGTSILIAETEGLDGYRVGRVLDKIGMKAQDTSELFFDEVELHRDQLLGGEEGKGFYQLMGDLPYERLIISVNAVGAIEGALAATIDYAKDRRAFGQSVFEFQNSKFKLAEIATQARVARTYLDRCIEDLLAGKLDTVGASMAKLWTTDLQNRVIDECLQLFGGYGYTNEYMIGRMYIDARVQRIYGGTNEIMKEVISRSL</sequence>